<dbReference type="STRING" id="717231.Flexsi_0917"/>
<reference evidence="3" key="2">
    <citation type="submission" date="2011-06" db="EMBL/GenBank/DDBJ databases">
        <title>The complete genome of Flexistipes sinusarabici DSM 4947.</title>
        <authorList>
            <person name="Lucas S."/>
            <person name="Han J."/>
            <person name="Lapidus A."/>
            <person name="Bruce D."/>
            <person name="Goodwin L."/>
            <person name="Pitluck S."/>
            <person name="Peters L."/>
            <person name="Kyrpides N."/>
            <person name="Mavromatis K."/>
            <person name="Ivanova N."/>
            <person name="Mikhailova N."/>
            <person name="Chertkov O."/>
            <person name="Detter J.C."/>
            <person name="Tapia R."/>
            <person name="Han C."/>
            <person name="Land M."/>
            <person name="Hauser L."/>
            <person name="Markowitz V."/>
            <person name="Cheng J.-F."/>
            <person name="Hugenholtz P."/>
            <person name="Woyke T."/>
            <person name="Wu D."/>
            <person name="Spring S."/>
            <person name="Schroeder M."/>
            <person name="Brambilla E."/>
            <person name="Klenk H.-P."/>
            <person name="Eisen J.A."/>
        </authorList>
    </citation>
    <scope>NUCLEOTIDE SEQUENCE [LARGE SCALE GENOMIC DNA]</scope>
    <source>
        <strain evidence="3">DSM 4947 / MAS 10</strain>
    </source>
</reference>
<sequence>MVHFYNLRGVCEYNIKEAKYGFNLKSFPSGNLAGNGLWFKTGILAYNLIMYLKRIIMEGVYKNKEMGSIRYQVISIAGKLVSHGGNKLKLCCSVDMFKKMEQWRTECLTL</sequence>
<evidence type="ECO:0000313" key="2">
    <source>
        <dbReference type="EMBL" id="AEI14578.1"/>
    </source>
</evidence>
<gene>
    <name evidence="2" type="ordered locus">Flexsi_0917</name>
</gene>
<evidence type="ECO:0000259" key="1">
    <source>
        <dbReference type="Pfam" id="PF13701"/>
    </source>
</evidence>
<dbReference type="HOGENOM" id="CLU_147288_0_0_0"/>
<keyword evidence="3" id="KW-1185">Reference proteome</keyword>
<dbReference type="AlphaFoldDB" id="F8E582"/>
<name>F8E582_FLESM</name>
<dbReference type="Proteomes" id="UP000006621">
    <property type="component" value="Chromosome"/>
</dbReference>
<dbReference type="InterPro" id="IPR025668">
    <property type="entry name" value="Tnp_DDE_dom"/>
</dbReference>
<proteinExistence type="predicted"/>
<reference evidence="2 3" key="1">
    <citation type="journal article" date="2011" name="Stand. Genomic Sci.">
        <title>Genome sequence of the moderately thermophilic halophile Flexistipes sinusarabici strain (MAS10).</title>
        <authorList>
            <person name="Lapidus A."/>
            <person name="Chertkov O."/>
            <person name="Nolan M."/>
            <person name="Lucas S."/>
            <person name="Hammon N."/>
            <person name="Deshpande S."/>
            <person name="Cheng J.F."/>
            <person name="Tapia R."/>
            <person name="Han C."/>
            <person name="Goodwin L."/>
            <person name="Pitluck S."/>
            <person name="Liolios K."/>
            <person name="Pagani I."/>
            <person name="Ivanova N."/>
            <person name="Huntemann M."/>
            <person name="Mavromatis K."/>
            <person name="Mikhailova N."/>
            <person name="Pati A."/>
            <person name="Chen A."/>
            <person name="Palaniappan K."/>
            <person name="Land M."/>
            <person name="Hauser L."/>
            <person name="Brambilla E.M."/>
            <person name="Rohde M."/>
            <person name="Abt B."/>
            <person name="Spring S."/>
            <person name="Goker M."/>
            <person name="Bristow J."/>
            <person name="Eisen J.A."/>
            <person name="Markowitz V."/>
            <person name="Hugenholtz P."/>
            <person name="Kyrpides N.C."/>
            <person name="Klenk H.P."/>
            <person name="Woyke T."/>
        </authorList>
    </citation>
    <scope>NUCLEOTIDE SEQUENCE [LARGE SCALE GENOMIC DNA]</scope>
    <source>
        <strain evidence="3">DSM 4947 / MAS 10</strain>
    </source>
</reference>
<evidence type="ECO:0000313" key="3">
    <source>
        <dbReference type="Proteomes" id="UP000006621"/>
    </source>
</evidence>
<accession>F8E582</accession>
<dbReference type="KEGG" id="fsi:Flexsi_0917"/>
<protein>
    <recommendedName>
        <fullName evidence="1">Transposase DDE domain-containing protein</fullName>
    </recommendedName>
</protein>
<organism evidence="2 3">
    <name type="scientific">Flexistipes sinusarabici (strain ATCC 49648 / DSM 4947 / MAS 10)</name>
    <dbReference type="NCBI Taxonomy" id="717231"/>
    <lineage>
        <taxon>Bacteria</taxon>
        <taxon>Pseudomonadati</taxon>
        <taxon>Deferribacterota</taxon>
        <taxon>Deferribacteres</taxon>
        <taxon>Deferribacterales</taxon>
        <taxon>Flexistipitaceae</taxon>
        <taxon>Flexistipes</taxon>
    </lineage>
</organism>
<dbReference type="Pfam" id="PF13701">
    <property type="entry name" value="DDE_Tnp_1_4"/>
    <property type="match status" value="1"/>
</dbReference>
<dbReference type="EMBL" id="CP002858">
    <property type="protein sequence ID" value="AEI14578.1"/>
    <property type="molecule type" value="Genomic_DNA"/>
</dbReference>
<feature type="domain" description="Transposase DDE" evidence="1">
    <location>
        <begin position="3"/>
        <end position="85"/>
    </location>
</feature>